<dbReference type="InterPro" id="IPR006102">
    <property type="entry name" value="Ig-like_GH2"/>
</dbReference>
<dbReference type="SUPFAM" id="SSF49303">
    <property type="entry name" value="beta-Galactosidase/glucuronidase domain"/>
    <property type="match status" value="1"/>
</dbReference>
<feature type="domain" description="DUF4982" evidence="6">
    <location>
        <begin position="635"/>
        <end position="689"/>
    </location>
</feature>
<dbReference type="InterPro" id="IPR054593">
    <property type="entry name" value="Beta-mannosidase-like_N2"/>
</dbReference>
<dbReference type="InterPro" id="IPR032311">
    <property type="entry name" value="DUF4982"/>
</dbReference>
<keyword evidence="2" id="KW-0378">Hydrolase</keyword>
<evidence type="ECO:0000256" key="2">
    <source>
        <dbReference type="ARBA" id="ARBA00022801"/>
    </source>
</evidence>
<dbReference type="InterPro" id="IPR017853">
    <property type="entry name" value="GH"/>
</dbReference>
<dbReference type="Gene3D" id="2.60.40.10">
    <property type="entry name" value="Immunoglobulins"/>
    <property type="match status" value="3"/>
</dbReference>
<feature type="domain" description="Glycoside hydrolase family 2" evidence="7">
    <location>
        <begin position="712"/>
        <end position="806"/>
    </location>
</feature>
<gene>
    <name evidence="9" type="ORF">AAGV28_05605</name>
</gene>
<evidence type="ECO:0000259" key="6">
    <source>
        <dbReference type="Pfam" id="PF16355"/>
    </source>
</evidence>
<dbReference type="InterPro" id="IPR036156">
    <property type="entry name" value="Beta-gal/glucu_dom_sf"/>
</dbReference>
<evidence type="ECO:0000259" key="7">
    <source>
        <dbReference type="Pfam" id="PF18565"/>
    </source>
</evidence>
<dbReference type="Pfam" id="PF18565">
    <property type="entry name" value="Glyco_hydro2_C5"/>
    <property type="match status" value="1"/>
</dbReference>
<dbReference type="Proteomes" id="UP001574169">
    <property type="component" value="Unassembled WGS sequence"/>
</dbReference>
<organism evidence="9 10">
    <name type="scientific">Flavobacterium zubiriense</name>
    <dbReference type="NCBI Taxonomy" id="3138075"/>
    <lineage>
        <taxon>Bacteria</taxon>
        <taxon>Pseudomonadati</taxon>
        <taxon>Bacteroidota</taxon>
        <taxon>Flavobacteriia</taxon>
        <taxon>Flavobacteriales</taxon>
        <taxon>Flavobacteriaceae</taxon>
        <taxon>Flavobacterium</taxon>
    </lineage>
</organism>
<dbReference type="InterPro" id="IPR013783">
    <property type="entry name" value="Ig-like_fold"/>
</dbReference>
<dbReference type="SUPFAM" id="SSF49785">
    <property type="entry name" value="Galactose-binding domain-like"/>
    <property type="match status" value="1"/>
</dbReference>
<evidence type="ECO:0000256" key="3">
    <source>
        <dbReference type="ARBA" id="ARBA00023295"/>
    </source>
</evidence>
<evidence type="ECO:0000256" key="4">
    <source>
        <dbReference type="SAM" id="SignalP"/>
    </source>
</evidence>
<comment type="similarity">
    <text evidence="1">Belongs to the glycosyl hydrolase 2 family.</text>
</comment>
<reference evidence="9 10" key="1">
    <citation type="submission" date="2024-04" db="EMBL/GenBank/DDBJ databases">
        <title>New Clade of Flavobacterium.</title>
        <authorList>
            <person name="Matos L."/>
            <person name="Proenca D.N."/>
            <person name="Fransisco R.M."/>
            <person name="Chung A.P."/>
            <person name="Maccario L."/>
            <person name="Sorensen S.J."/>
            <person name="Morais P.V."/>
        </authorList>
    </citation>
    <scope>NUCLEOTIDE SEQUENCE [LARGE SCALE GENOMIC DNA]</scope>
    <source>
        <strain evidence="9 10">FZUC8N2.13</strain>
    </source>
</reference>
<dbReference type="Gene3D" id="2.60.120.260">
    <property type="entry name" value="Galactose-binding domain-like"/>
    <property type="match status" value="1"/>
</dbReference>
<feature type="signal peptide" evidence="4">
    <location>
        <begin position="1"/>
        <end position="23"/>
    </location>
</feature>
<dbReference type="EMBL" id="JBCFQL010000005">
    <property type="protein sequence ID" value="MFA9190843.1"/>
    <property type="molecule type" value="Genomic_DNA"/>
</dbReference>
<dbReference type="Pfam" id="PF22666">
    <property type="entry name" value="Glyco_hydro_2_N2"/>
    <property type="match status" value="1"/>
</dbReference>
<dbReference type="InterPro" id="IPR040605">
    <property type="entry name" value="Glyco_hydro2_dom5"/>
</dbReference>
<evidence type="ECO:0000259" key="8">
    <source>
        <dbReference type="Pfam" id="PF22666"/>
    </source>
</evidence>
<keyword evidence="3" id="KW-0326">Glycosidase</keyword>
<dbReference type="InterPro" id="IPR008979">
    <property type="entry name" value="Galactose-bd-like_sf"/>
</dbReference>
<comment type="caution">
    <text evidence="9">The sequence shown here is derived from an EMBL/GenBank/DDBJ whole genome shotgun (WGS) entry which is preliminary data.</text>
</comment>
<evidence type="ECO:0000313" key="10">
    <source>
        <dbReference type="Proteomes" id="UP001574169"/>
    </source>
</evidence>
<keyword evidence="4" id="KW-0732">Signal</keyword>
<dbReference type="InterPro" id="IPR051913">
    <property type="entry name" value="GH2_Domain-Containing"/>
</dbReference>
<dbReference type="RefSeq" id="WP_373405846.1">
    <property type="nucleotide sequence ID" value="NZ_JBCFQL010000005.1"/>
</dbReference>
<name>A0ABV4T9R8_9FLAO</name>
<feature type="domain" description="Glycoside hydrolase family 2 immunoglobulin-like beta-sandwich" evidence="5">
    <location>
        <begin position="217"/>
        <end position="315"/>
    </location>
</feature>
<dbReference type="PANTHER" id="PTHR42732:SF1">
    <property type="entry name" value="BETA-MANNOSIDASE"/>
    <property type="match status" value="1"/>
</dbReference>
<accession>A0ABV4T9R8</accession>
<evidence type="ECO:0000256" key="1">
    <source>
        <dbReference type="ARBA" id="ARBA00007401"/>
    </source>
</evidence>
<dbReference type="Pfam" id="PF00703">
    <property type="entry name" value="Glyco_hydro_2"/>
    <property type="match status" value="1"/>
</dbReference>
<feature type="chain" id="PRO_5046869469" evidence="4">
    <location>
        <begin position="24"/>
        <end position="1000"/>
    </location>
</feature>
<keyword evidence="10" id="KW-1185">Reference proteome</keyword>
<dbReference type="PANTHER" id="PTHR42732">
    <property type="entry name" value="BETA-GALACTOSIDASE"/>
    <property type="match status" value="1"/>
</dbReference>
<evidence type="ECO:0000313" key="9">
    <source>
        <dbReference type="EMBL" id="MFA9190843.1"/>
    </source>
</evidence>
<dbReference type="SUPFAM" id="SSF51445">
    <property type="entry name" value="(Trans)glycosidases"/>
    <property type="match status" value="1"/>
</dbReference>
<dbReference type="Gene3D" id="3.20.20.80">
    <property type="entry name" value="Glycosidases"/>
    <property type="match status" value="1"/>
</dbReference>
<proteinExistence type="inferred from homology"/>
<protein>
    <submittedName>
        <fullName evidence="9">Sugar-binding domain-containing protein</fullName>
    </submittedName>
</protein>
<evidence type="ECO:0000259" key="5">
    <source>
        <dbReference type="Pfam" id="PF00703"/>
    </source>
</evidence>
<sequence length="1000" mass="112820">MNINLKKLFFVIVLLAFSFAVPAQEFNRKKYSFNSDWKLKQGDFAQAKEANFNDKNWQSVTLPFAFNQNEAFKKDITQLTTGIVWYRKKFKLPEGIVDKKVFIEFEGIRQGGTVYVNGQKVGLHENGVMAFGYDISSLLKSYPAENTITLRIDNDWKYKEQETGSTFQWNNNNFNANYGGIPKNVYLHVTDKLYQTLPLYSNLKTIGTYVYASNINIAQKTASVTAETQVKNEYTGAKTFSYEVQVFDLENKKVADFSGQETTLNSGETKIIKASKELDNLHFWSWGYGYLYTVKTILKVDGKIVDEVATKTGFRKTAFANGEVVLNDRVIQMKGYAQRTSNEWPAVGMSVPAWMSDFSNRMMVESNGNLVRWMHVTPWKQDVESCDRVGLIQAMPAGDAEKDVKGVQWTQRVNLMRDAIIYNRNNPSIIFYESGNEVISEAHMREMKCLRDTYDPHGGRAIGSREMLDSQEAEYGGEMLYINKSARKPFWATEYSRDEGLRKYWDEFSPPFHKEGTGGTNHSNVNGSKVADASPYNHNQDMHAIENITRWYDYYVERPGTGKRVNSGGVNIIFSDSNTHFRGAENYRRSGEVDPMRIPKDGFFAHQVMWDGWVDIEKYRTHIIGHWNYTDAVTKNIYVVSSGDKVELFVNGKSKGFGTQSKQFLFTFENIHWESGAVKAVSYDANGKVLSEDEKSTSGAPFAIQLTPYTSTEGLLANANDIALIDVEVVDKNGNRCVVDNSLIEFTLNGNATWLGGIAQGPDNYILSQKLPVENGVNRIMIRSTLKAGEISVSAKFKGLQSAKVKLESKPFLSKNGLAELLPSDNMPSYLEKGPTPKTPSYTIKRTPVYISHATAGSNADDVYKSYDDNELTEWTNDGKVSTGKITYTLAESAVVNETVVKFTGWRTKSYPIRILADGKEVYRGNTEQSLGYITIPLKPQLAKEITIELIGINSEKDAFDTIVEVDPTKELDLFKDKSAANAKGQLRIVEIEFYKKNDN</sequence>
<dbReference type="Pfam" id="PF16355">
    <property type="entry name" value="DUF4982"/>
    <property type="match status" value="1"/>
</dbReference>
<feature type="domain" description="Beta-mannosidase-like galactose-binding" evidence="8">
    <location>
        <begin position="84"/>
        <end position="171"/>
    </location>
</feature>